<dbReference type="FunFam" id="3.40.640.10:FF:000226">
    <property type="entry name" value="Alanine aminotransferase 2"/>
    <property type="match status" value="1"/>
</dbReference>
<dbReference type="EC" id="2.6.1.2" evidence="8"/>
<evidence type="ECO:0000313" key="12">
    <source>
        <dbReference type="Proteomes" id="UP000271098"/>
    </source>
</evidence>
<dbReference type="GO" id="GO:0042853">
    <property type="term" value="P:L-alanine catabolic process"/>
    <property type="evidence" value="ECO:0007669"/>
    <property type="project" value="UniProtKB-UniPathway"/>
</dbReference>
<dbReference type="InterPro" id="IPR045088">
    <property type="entry name" value="ALAT1/2-like"/>
</dbReference>
<dbReference type="InterPro" id="IPR015422">
    <property type="entry name" value="PyrdxlP-dep_Trfase_small"/>
</dbReference>
<comment type="pathway">
    <text evidence="6">Amino-acid degradation; L-alanine degradation via transaminase pathway; pyruvate from L-alanine: step 1/1.</text>
</comment>
<dbReference type="Pfam" id="PF00155">
    <property type="entry name" value="Aminotran_1_2"/>
    <property type="match status" value="1"/>
</dbReference>
<dbReference type="InterPro" id="IPR015421">
    <property type="entry name" value="PyrdxlP-dep_Trfase_major"/>
</dbReference>
<keyword evidence="4" id="KW-0808">Transferase</keyword>
<sequence>MSIEELERAYQESLEKYNTRVLCIINPGNPTGQVLSKKNIEKIIKFAYENRLFIIADEVYQDNVYAEGAKFYSFKSVITSLGEPYSNMELCSFHSCSKGYMGECGLRGGYVEVMNMHPVVFAHFKKMISAKLCPTVLGQVVMDCVANPPKPGEPSYELWIKEKTSILQSLKERAKLVCEEYNAIEGLTCNPVQGAMYAFPQIKMPKKAIDRAKVGGKHIIFRLVPQQNLLPKSYFSNFCFKLMLE</sequence>
<dbReference type="UniPathway" id="UPA00528">
    <property type="reaction ID" value="UER00586"/>
</dbReference>
<keyword evidence="3" id="KW-0032">Aminotransferase</keyword>
<comment type="catalytic activity">
    <reaction evidence="9">
        <text>L-alanine + 2-oxoglutarate = pyruvate + L-glutamate</text>
        <dbReference type="Rhea" id="RHEA:19453"/>
        <dbReference type="ChEBI" id="CHEBI:15361"/>
        <dbReference type="ChEBI" id="CHEBI:16810"/>
        <dbReference type="ChEBI" id="CHEBI:29985"/>
        <dbReference type="ChEBI" id="CHEBI:57972"/>
        <dbReference type="EC" id="2.6.1.2"/>
    </reaction>
</comment>
<dbReference type="InterPro" id="IPR004839">
    <property type="entry name" value="Aminotransferase_I/II_large"/>
</dbReference>
<dbReference type="OrthoDB" id="1732682at2759"/>
<dbReference type="AlphaFoldDB" id="A0A3P6Q8C6"/>
<dbReference type="GO" id="GO:0004021">
    <property type="term" value="F:L-alanine:2-oxoglutarate aminotransferase activity"/>
    <property type="evidence" value="ECO:0007669"/>
    <property type="project" value="UniProtKB-EC"/>
</dbReference>
<evidence type="ECO:0000256" key="1">
    <source>
        <dbReference type="ARBA" id="ARBA00001933"/>
    </source>
</evidence>
<evidence type="ECO:0000259" key="10">
    <source>
        <dbReference type="Pfam" id="PF00155"/>
    </source>
</evidence>
<comment type="similarity">
    <text evidence="7">Belongs to the class-I pyridoxal-phosphate-dependent aminotransferase family. Alanine aminotransferase subfamily.</text>
</comment>
<name>A0A3P6Q8C6_9BILA</name>
<keyword evidence="12" id="KW-1185">Reference proteome</keyword>
<evidence type="ECO:0000256" key="2">
    <source>
        <dbReference type="ARBA" id="ARBA00011738"/>
    </source>
</evidence>
<dbReference type="GO" id="GO:0030170">
    <property type="term" value="F:pyridoxal phosphate binding"/>
    <property type="evidence" value="ECO:0007669"/>
    <property type="project" value="InterPro"/>
</dbReference>
<evidence type="ECO:0000256" key="4">
    <source>
        <dbReference type="ARBA" id="ARBA00022679"/>
    </source>
</evidence>
<keyword evidence="5" id="KW-0663">Pyridoxal phosphate</keyword>
<dbReference type="EMBL" id="UYRT01004357">
    <property type="protein sequence ID" value="VDK36295.1"/>
    <property type="molecule type" value="Genomic_DNA"/>
</dbReference>
<comment type="cofactor">
    <cofactor evidence="1">
        <name>pyridoxal 5'-phosphate</name>
        <dbReference type="ChEBI" id="CHEBI:597326"/>
    </cofactor>
</comment>
<organism evidence="11 12">
    <name type="scientific">Gongylonema pulchrum</name>
    <dbReference type="NCBI Taxonomy" id="637853"/>
    <lineage>
        <taxon>Eukaryota</taxon>
        <taxon>Metazoa</taxon>
        <taxon>Ecdysozoa</taxon>
        <taxon>Nematoda</taxon>
        <taxon>Chromadorea</taxon>
        <taxon>Rhabditida</taxon>
        <taxon>Spirurina</taxon>
        <taxon>Spiruromorpha</taxon>
        <taxon>Spiruroidea</taxon>
        <taxon>Gongylonematidae</taxon>
        <taxon>Gongylonema</taxon>
    </lineage>
</organism>
<gene>
    <name evidence="11" type="ORF">GPUH_LOCUS2766</name>
</gene>
<evidence type="ECO:0000256" key="8">
    <source>
        <dbReference type="ARBA" id="ARBA00026106"/>
    </source>
</evidence>
<reference evidence="11 12" key="1">
    <citation type="submission" date="2018-11" db="EMBL/GenBank/DDBJ databases">
        <authorList>
            <consortium name="Pathogen Informatics"/>
        </authorList>
    </citation>
    <scope>NUCLEOTIDE SEQUENCE [LARGE SCALE GENOMIC DNA]</scope>
</reference>
<dbReference type="PANTHER" id="PTHR11751:SF29">
    <property type="entry name" value="ALANINE TRANSAMINASE"/>
    <property type="match status" value="1"/>
</dbReference>
<dbReference type="InterPro" id="IPR015424">
    <property type="entry name" value="PyrdxlP-dep_Trfase"/>
</dbReference>
<dbReference type="PANTHER" id="PTHR11751">
    <property type="entry name" value="ALANINE AMINOTRANSFERASE"/>
    <property type="match status" value="1"/>
</dbReference>
<protein>
    <recommendedName>
        <fullName evidence="8">alanine transaminase</fullName>
        <ecNumber evidence="8">2.6.1.2</ecNumber>
    </recommendedName>
</protein>
<evidence type="ECO:0000256" key="3">
    <source>
        <dbReference type="ARBA" id="ARBA00022576"/>
    </source>
</evidence>
<dbReference type="SUPFAM" id="SSF53383">
    <property type="entry name" value="PLP-dependent transferases"/>
    <property type="match status" value="1"/>
</dbReference>
<evidence type="ECO:0000313" key="11">
    <source>
        <dbReference type="EMBL" id="VDK36295.1"/>
    </source>
</evidence>
<feature type="domain" description="Aminotransferase class I/classII large" evidence="10">
    <location>
        <begin position="3"/>
        <end position="209"/>
    </location>
</feature>
<evidence type="ECO:0000256" key="5">
    <source>
        <dbReference type="ARBA" id="ARBA00022898"/>
    </source>
</evidence>
<evidence type="ECO:0000256" key="9">
    <source>
        <dbReference type="ARBA" id="ARBA00047412"/>
    </source>
</evidence>
<proteinExistence type="inferred from homology"/>
<evidence type="ECO:0000256" key="6">
    <source>
        <dbReference type="ARBA" id="ARBA00025708"/>
    </source>
</evidence>
<dbReference type="Proteomes" id="UP000271098">
    <property type="component" value="Unassembled WGS sequence"/>
</dbReference>
<comment type="subunit">
    <text evidence="2">Homodimer.</text>
</comment>
<evidence type="ECO:0000256" key="7">
    <source>
        <dbReference type="ARBA" id="ARBA00025785"/>
    </source>
</evidence>
<accession>A0A3P6Q8C6</accession>
<dbReference type="Gene3D" id="3.40.640.10">
    <property type="entry name" value="Type I PLP-dependent aspartate aminotransferase-like (Major domain)"/>
    <property type="match status" value="1"/>
</dbReference>
<dbReference type="CDD" id="cd00609">
    <property type="entry name" value="AAT_like"/>
    <property type="match status" value="1"/>
</dbReference>
<dbReference type="Gene3D" id="3.90.1150.10">
    <property type="entry name" value="Aspartate Aminotransferase, domain 1"/>
    <property type="match status" value="1"/>
</dbReference>